<accession>A0A1F5WUL4</accession>
<dbReference type="GO" id="GO:0005524">
    <property type="term" value="F:ATP binding"/>
    <property type="evidence" value="ECO:0007669"/>
    <property type="project" value="InterPro"/>
</dbReference>
<proteinExistence type="predicted"/>
<feature type="domain" description="ATPase AAA-3" evidence="1">
    <location>
        <begin position="101"/>
        <end position="232"/>
    </location>
</feature>
<dbReference type="InterPro" id="IPR050764">
    <property type="entry name" value="CbbQ/NirQ/NorQ/GpvN"/>
</dbReference>
<dbReference type="Pfam" id="PF07726">
    <property type="entry name" value="AAA_3"/>
    <property type="match status" value="1"/>
</dbReference>
<evidence type="ECO:0000259" key="1">
    <source>
        <dbReference type="Pfam" id="PF07726"/>
    </source>
</evidence>
<dbReference type="GO" id="GO:0016887">
    <property type="term" value="F:ATP hydrolysis activity"/>
    <property type="evidence" value="ECO:0007669"/>
    <property type="project" value="InterPro"/>
</dbReference>
<name>A0A1F5WUL4_9BACT</name>
<dbReference type="InterPro" id="IPR011703">
    <property type="entry name" value="ATPase_AAA-3"/>
</dbReference>
<dbReference type="InterPro" id="IPR027417">
    <property type="entry name" value="P-loop_NTPase"/>
</dbReference>
<dbReference type="Proteomes" id="UP000178425">
    <property type="component" value="Unassembled WGS sequence"/>
</dbReference>
<organism evidence="2 3">
    <name type="scientific">Candidatus Giovannonibacteria bacterium RIFCSPHIGHO2_02_43_13</name>
    <dbReference type="NCBI Taxonomy" id="1798330"/>
    <lineage>
        <taxon>Bacteria</taxon>
        <taxon>Candidatus Giovannoniibacteriota</taxon>
    </lineage>
</organism>
<sequence length="408" mass="44789">MEKNISGYLELENDSSLHETHRKVIRSINLLLNGSYESGKPGLRNAVVGNELERVATSAIVGLYSVSDPNPSFLHNVRKQEGGLFVNSVETTESILVAGNIILTGMPGGGKTLLAKALAALCGLTFARVQMTPDLTPRDLIATTTLEGDKTFTYLGPAASSNILLADEINRATPKTQSALLERMSSGTLTYKDRGREVSLVLPQPCFTLATRNPIEQEGTYNLPEAQLDRFLYNIQFPLPSRGTLTEVLSSILDIADLKMQPLTSGADILECRNFIVKEIEVPEHVKSYIVRLILACYDPLSYDIFPGLKEKLAGETLVTLPPNSRAAIHIMNSSKTLACIQGSRIVKVEHVKKRFFEAVNHRFVLNRRAVPVLLADYGNIDNFLSLLIKGGNRKGIYGLLDVVPIEE</sequence>
<comment type="caution">
    <text evidence="2">The sequence shown here is derived from an EMBL/GenBank/DDBJ whole genome shotgun (WGS) entry which is preliminary data.</text>
</comment>
<gene>
    <name evidence="2" type="ORF">A2W54_01280</name>
</gene>
<protein>
    <recommendedName>
        <fullName evidence="1">ATPase AAA-3 domain-containing protein</fullName>
    </recommendedName>
</protein>
<dbReference type="Gene3D" id="1.10.8.80">
    <property type="entry name" value="Magnesium chelatase subunit I, C-Terminal domain"/>
    <property type="match status" value="1"/>
</dbReference>
<dbReference type="AlphaFoldDB" id="A0A1F5WUL4"/>
<evidence type="ECO:0000313" key="3">
    <source>
        <dbReference type="Proteomes" id="UP000178425"/>
    </source>
</evidence>
<evidence type="ECO:0000313" key="2">
    <source>
        <dbReference type="EMBL" id="OGF79347.1"/>
    </source>
</evidence>
<dbReference type="SUPFAM" id="SSF52540">
    <property type="entry name" value="P-loop containing nucleoside triphosphate hydrolases"/>
    <property type="match status" value="1"/>
</dbReference>
<dbReference type="PANTHER" id="PTHR42759">
    <property type="entry name" value="MOXR FAMILY PROTEIN"/>
    <property type="match status" value="1"/>
</dbReference>
<reference evidence="2 3" key="1">
    <citation type="journal article" date="2016" name="Nat. Commun.">
        <title>Thousands of microbial genomes shed light on interconnected biogeochemical processes in an aquifer system.</title>
        <authorList>
            <person name="Anantharaman K."/>
            <person name="Brown C.T."/>
            <person name="Hug L.A."/>
            <person name="Sharon I."/>
            <person name="Castelle C.J."/>
            <person name="Probst A.J."/>
            <person name="Thomas B.C."/>
            <person name="Singh A."/>
            <person name="Wilkins M.J."/>
            <person name="Karaoz U."/>
            <person name="Brodie E.L."/>
            <person name="Williams K.H."/>
            <person name="Hubbard S.S."/>
            <person name="Banfield J.F."/>
        </authorList>
    </citation>
    <scope>NUCLEOTIDE SEQUENCE [LARGE SCALE GENOMIC DNA]</scope>
</reference>
<dbReference type="EMBL" id="MFHI01000006">
    <property type="protein sequence ID" value="OGF79347.1"/>
    <property type="molecule type" value="Genomic_DNA"/>
</dbReference>
<dbReference type="Gene3D" id="3.40.50.300">
    <property type="entry name" value="P-loop containing nucleotide triphosphate hydrolases"/>
    <property type="match status" value="1"/>
</dbReference>
<dbReference type="PANTHER" id="PTHR42759:SF1">
    <property type="entry name" value="MAGNESIUM-CHELATASE SUBUNIT CHLD"/>
    <property type="match status" value="1"/>
</dbReference>